<feature type="domain" description="Transketolase-like C-terminal" evidence="3">
    <location>
        <begin position="725"/>
        <end position="853"/>
    </location>
</feature>
<comment type="caution">
    <text evidence="4">The sequence shown here is derived from an EMBL/GenBank/DDBJ whole genome shotgun (WGS) entry which is preliminary data.</text>
</comment>
<dbReference type="PIRSF" id="PIRSF000156">
    <property type="entry name" value="Pyruvate_dh_E1"/>
    <property type="match status" value="1"/>
</dbReference>
<dbReference type="EMBL" id="JBHRTI010000010">
    <property type="protein sequence ID" value="MFC3148816.1"/>
    <property type="molecule type" value="Genomic_DNA"/>
</dbReference>
<proteinExistence type="predicted"/>
<dbReference type="SUPFAM" id="SSF52518">
    <property type="entry name" value="Thiamin diphosphate-binding fold (THDP-binding)"/>
    <property type="match status" value="2"/>
</dbReference>
<dbReference type="InterPro" id="IPR051157">
    <property type="entry name" value="PDH/Transketolase"/>
</dbReference>
<dbReference type="InterPro" id="IPR029061">
    <property type="entry name" value="THDP-binding"/>
</dbReference>
<dbReference type="InterPro" id="IPR009014">
    <property type="entry name" value="Transketo_C/PFOR_II"/>
</dbReference>
<comment type="catalytic activity">
    <reaction evidence="1">
        <text>N(6)-[(R)-lipoyl]-L-lysyl-[protein] + pyruvate + H(+) = N(6)-[(R)-S(8)-acetyldihydrolipoyl]-L-lysyl-[protein] + CO2</text>
        <dbReference type="Rhea" id="RHEA:19189"/>
        <dbReference type="Rhea" id="RHEA-COMP:10474"/>
        <dbReference type="Rhea" id="RHEA-COMP:10478"/>
        <dbReference type="ChEBI" id="CHEBI:15361"/>
        <dbReference type="ChEBI" id="CHEBI:15378"/>
        <dbReference type="ChEBI" id="CHEBI:16526"/>
        <dbReference type="ChEBI" id="CHEBI:83099"/>
        <dbReference type="ChEBI" id="CHEBI:83111"/>
        <dbReference type="EC" id="1.2.4.1"/>
    </reaction>
</comment>
<dbReference type="Pfam" id="PF17831">
    <property type="entry name" value="PDH_E1_M"/>
    <property type="match status" value="1"/>
</dbReference>
<evidence type="ECO:0000259" key="3">
    <source>
        <dbReference type="Pfam" id="PF22613"/>
    </source>
</evidence>
<accession>A0ABV7H877</accession>
<keyword evidence="1" id="KW-0670">Pyruvate</keyword>
<evidence type="ECO:0000313" key="5">
    <source>
        <dbReference type="Proteomes" id="UP001595556"/>
    </source>
</evidence>
<keyword evidence="1" id="KW-0560">Oxidoreductase</keyword>
<dbReference type="SUPFAM" id="SSF52922">
    <property type="entry name" value="TK C-terminal domain-like"/>
    <property type="match status" value="1"/>
</dbReference>
<dbReference type="PANTHER" id="PTHR43825:SF3">
    <property type="entry name" value="PYRUVATE DEHYDROGENASE E1 COMPONENT"/>
    <property type="match status" value="1"/>
</dbReference>
<dbReference type="InterPro" id="IPR041621">
    <property type="entry name" value="PDH_E1_M"/>
</dbReference>
<feature type="domain" description="Pyruvate dehydrogenase E1 component middle" evidence="2">
    <location>
        <begin position="501"/>
        <end position="711"/>
    </location>
</feature>
<dbReference type="Gene3D" id="3.40.50.920">
    <property type="match status" value="1"/>
</dbReference>
<comment type="cofactor">
    <cofactor evidence="1">
        <name>thiamine diphosphate</name>
        <dbReference type="ChEBI" id="CHEBI:58937"/>
    </cofactor>
</comment>
<protein>
    <recommendedName>
        <fullName evidence="1">Pyruvate dehydrogenase E1 component</fullName>
        <ecNumber evidence="1">1.2.4.1</ecNumber>
    </recommendedName>
</protein>
<dbReference type="CDD" id="cd02017">
    <property type="entry name" value="TPP_E1_EcPDC_like"/>
    <property type="match status" value="1"/>
</dbReference>
<evidence type="ECO:0000256" key="1">
    <source>
        <dbReference type="PIRNR" id="PIRNR000156"/>
    </source>
</evidence>
<keyword evidence="1" id="KW-0786">Thiamine pyrophosphate</keyword>
<dbReference type="Pfam" id="PF22613">
    <property type="entry name" value="Transketolase_C_1"/>
    <property type="match status" value="1"/>
</dbReference>
<dbReference type="InterPro" id="IPR017600">
    <property type="entry name" value="Alpha-ketoglut_DH"/>
</dbReference>
<gene>
    <name evidence="4" type="primary">mdeB</name>
    <name evidence="4" type="ORF">ACFOEN_14380</name>
</gene>
<dbReference type="NCBIfam" id="TIGR00759">
    <property type="entry name" value="aceE"/>
    <property type="match status" value="1"/>
</dbReference>
<evidence type="ECO:0000313" key="4">
    <source>
        <dbReference type="EMBL" id="MFC3148816.1"/>
    </source>
</evidence>
<dbReference type="Gene3D" id="3.40.50.970">
    <property type="match status" value="2"/>
</dbReference>
<dbReference type="NCBIfam" id="TIGR03186">
    <property type="entry name" value="AKGDH_not_PDH"/>
    <property type="match status" value="1"/>
</dbReference>
<dbReference type="PANTHER" id="PTHR43825">
    <property type="entry name" value="PYRUVATE DEHYDROGENASE E1 COMPONENT"/>
    <property type="match status" value="1"/>
</dbReference>
<dbReference type="Proteomes" id="UP001595556">
    <property type="component" value="Unassembled WGS sequence"/>
</dbReference>
<sequence>MNMPKLPDAVLSSVDLDPVETLEWKQALEGLVAAAGTQRASFVLDAVLAHARTLGVESEATQLLASPYVNTIAPSAEPVFPGNLTIEERLSSIMRWNALAMVVHANRVSGELGGHIASYASGADLFEVGFNHFFRGRTAEQLGDIVFLQPHSAPGVYARAFVEGRLSAEDLTHYRQEIAARAKGLQPLPSYPHPWLAPDFWQFPTGSMGIGPINSIYSARFMRYLHDRKLLDTRGRRVWGFFGDGEMDEPESMAALTLAAREGLDNLTWVINCNLQRLDGPVRGNGRIIDELEGLFKGAGWRVIKLVWGSDWDALFARDKSGALVEAFSKVVDGQLQTFAANDGAFNREKFFGQTPALAALAASMTDDEIDRLKRGGHDIRKIYAAFHAAAQTVGQPCVVLAQTKKGYGMGEAGQGKMTTHQQKKLDDDAVKAFRTRFNLPLSDAQCEALEFYRPAEDSAEMRYLRAQRARLGGALPQRTALCPRVTVPALESYGGFALKADGKEMSSTMALVRMMGTLIKDAELGPRMVPIVADEARTFGMQAMFRQAGIYSPKGQQYEPEDIGTVMFYREATDGQILEEGITEAGALASWTAAATSYATHGLAMLPIYIYYSVFGFQRVGDQIWAAADQRARGILVGATSGRTTLAGEGLQHQDGTSHLIAATIPNCRAYDPATAGELAVILDDAMRSILEHQRDEFFYLTVTNENLPQPDLPADAVEGVLRGMYLASGQSGAQVRLLGSGATLAQAHEAAALLQARFGVSAAVYSVTSWSLLARDWTQQERARRLGQSSTEAWVERHLGGLAPVIAAADYVRAVPDSIRAALNAPYVVLGCDGFGRSDTRARLRDFFEIDARWMAYSALHALGWKGEPLADAARVLRLDRDRPPPWTN</sequence>
<dbReference type="InterPro" id="IPR055152">
    <property type="entry name" value="Transketolase-like_C_2"/>
</dbReference>
<comment type="function">
    <text evidence="1">Component of the pyruvate dehydrogenase (PDH) complex, that catalyzes the overall conversion of pyruvate to acetyl-CoA and CO(2).</text>
</comment>
<dbReference type="RefSeq" id="WP_377305106.1">
    <property type="nucleotide sequence ID" value="NZ_CP180191.1"/>
</dbReference>
<reference evidence="5" key="1">
    <citation type="journal article" date="2019" name="Int. J. Syst. Evol. Microbiol.">
        <title>The Global Catalogue of Microorganisms (GCM) 10K type strain sequencing project: providing services to taxonomists for standard genome sequencing and annotation.</title>
        <authorList>
            <consortium name="The Broad Institute Genomics Platform"/>
            <consortium name="The Broad Institute Genome Sequencing Center for Infectious Disease"/>
            <person name="Wu L."/>
            <person name="Ma J."/>
        </authorList>
    </citation>
    <scope>NUCLEOTIDE SEQUENCE [LARGE SCALE GENOMIC DNA]</scope>
    <source>
        <strain evidence="5">KCTC 52168</strain>
    </source>
</reference>
<dbReference type="InterPro" id="IPR004660">
    <property type="entry name" value="PDH_E1"/>
</dbReference>
<name>A0ABV7H877_9BURK</name>
<evidence type="ECO:0000259" key="2">
    <source>
        <dbReference type="Pfam" id="PF17831"/>
    </source>
</evidence>
<keyword evidence="5" id="KW-1185">Reference proteome</keyword>
<dbReference type="InterPro" id="IPR035807">
    <property type="entry name" value="PDC_E1_N"/>
</dbReference>
<organism evidence="4 5">
    <name type="scientific">Piscinibacterium candidicorallinum</name>
    <dbReference type="NCBI Taxonomy" id="1793872"/>
    <lineage>
        <taxon>Bacteria</taxon>
        <taxon>Pseudomonadati</taxon>
        <taxon>Pseudomonadota</taxon>
        <taxon>Betaproteobacteria</taxon>
        <taxon>Burkholderiales</taxon>
        <taxon>Piscinibacterium</taxon>
    </lineage>
</organism>
<dbReference type="EC" id="1.2.4.1" evidence="1"/>